<name>A0A1H2WZK5_9BACL</name>
<reference evidence="6" key="2">
    <citation type="submission" date="2016-10" db="EMBL/GenBank/DDBJ databases">
        <authorList>
            <person name="de Groot N.N."/>
        </authorList>
    </citation>
    <scope>NUCLEOTIDE SEQUENCE [LARGE SCALE GENOMIC DNA]</scope>
    <source>
        <strain evidence="6">DSM 12489</strain>
    </source>
</reference>
<dbReference type="AlphaFoldDB" id="A0A1H2WZK5"/>
<keyword evidence="2 6" id="KW-0489">Methyltransferase</keyword>
<keyword evidence="7" id="KW-1185">Reference proteome</keyword>
<dbReference type="RefSeq" id="WP_074693559.1">
    <property type="nucleotide sequence ID" value="NZ_BSRA01000003.1"/>
</dbReference>
<dbReference type="Pfam" id="PF08241">
    <property type="entry name" value="Methyltransf_11"/>
    <property type="match status" value="1"/>
</dbReference>
<evidence type="ECO:0000313" key="5">
    <source>
        <dbReference type="EMBL" id="GLV12999.1"/>
    </source>
</evidence>
<evidence type="ECO:0000259" key="4">
    <source>
        <dbReference type="Pfam" id="PF08241"/>
    </source>
</evidence>
<dbReference type="SUPFAM" id="SSF53335">
    <property type="entry name" value="S-adenosyl-L-methionine-dependent methyltransferases"/>
    <property type="match status" value="1"/>
</dbReference>
<feature type="domain" description="Methyltransferase type 11" evidence="4">
    <location>
        <begin position="41"/>
        <end position="135"/>
    </location>
</feature>
<evidence type="ECO:0000256" key="2">
    <source>
        <dbReference type="ARBA" id="ARBA00022603"/>
    </source>
</evidence>
<dbReference type="STRING" id="89784.SAMN04489725_11753"/>
<sequence length="186" mass="20612">MGHRFHPKHANKLLDADRQKLLPQAAILERLDLEATHVVADVGCGPGYFTIPIAQICKSVYGVDVSPEMLDMLSKRAAEAGLANIALMTAQAERIPLPDGTADRILCAFVLHEVDDLDGTLAEFHRLLSTSGKLMVIEWEKQSMEMGPPTAERIAKEKLAAKIEEAGFRTELWNPNPYHYVVLAQR</sequence>
<dbReference type="PANTHER" id="PTHR44942:SF4">
    <property type="entry name" value="METHYLTRANSFERASE TYPE 11 DOMAIN-CONTAINING PROTEIN"/>
    <property type="match status" value="1"/>
</dbReference>
<dbReference type="InterPro" id="IPR051052">
    <property type="entry name" value="Diverse_substrate_MTase"/>
</dbReference>
<reference evidence="5" key="3">
    <citation type="submission" date="2023-02" db="EMBL/GenBank/DDBJ databases">
        <title>Proposal of a novel subspecies: Alicyclobacillus hesperidum subspecies aegle.</title>
        <authorList>
            <person name="Goto K."/>
            <person name="Fujii T."/>
            <person name="Yasui K."/>
            <person name="Mochida K."/>
            <person name="Kato-Tanaka Y."/>
            <person name="Morohoshi S."/>
            <person name="An S.Y."/>
            <person name="Kasai H."/>
            <person name="Yokota A."/>
        </authorList>
    </citation>
    <scope>NUCLEOTIDE SEQUENCE</scope>
    <source>
        <strain evidence="5">DSM 12766</strain>
    </source>
</reference>
<proteinExistence type="inferred from homology"/>
<evidence type="ECO:0000256" key="1">
    <source>
        <dbReference type="ARBA" id="ARBA00008361"/>
    </source>
</evidence>
<evidence type="ECO:0000313" key="7">
    <source>
        <dbReference type="Proteomes" id="UP000182589"/>
    </source>
</evidence>
<dbReference type="GO" id="GO:0008757">
    <property type="term" value="F:S-adenosylmethionine-dependent methyltransferase activity"/>
    <property type="evidence" value="ECO:0007669"/>
    <property type="project" value="InterPro"/>
</dbReference>
<dbReference type="InterPro" id="IPR013216">
    <property type="entry name" value="Methyltransf_11"/>
</dbReference>
<reference evidence="7" key="1">
    <citation type="submission" date="2016-10" db="EMBL/GenBank/DDBJ databases">
        <authorList>
            <person name="Varghese N."/>
        </authorList>
    </citation>
    <scope>NUCLEOTIDE SEQUENCE [LARGE SCALE GENOMIC DNA]</scope>
    <source>
        <strain evidence="7">DSM 12489</strain>
    </source>
</reference>
<accession>A0A1H2WZK5</accession>
<dbReference type="EMBL" id="BSRA01000003">
    <property type="protein sequence ID" value="GLV12999.1"/>
    <property type="molecule type" value="Genomic_DNA"/>
</dbReference>
<gene>
    <name evidence="5" type="ORF">Heshes_06830</name>
    <name evidence="6" type="ORF">SAMN04489725_11753</name>
</gene>
<dbReference type="GO" id="GO:0032259">
    <property type="term" value="P:methylation"/>
    <property type="evidence" value="ECO:0007669"/>
    <property type="project" value="UniProtKB-KW"/>
</dbReference>
<dbReference type="CDD" id="cd02440">
    <property type="entry name" value="AdoMet_MTases"/>
    <property type="match status" value="1"/>
</dbReference>
<organism evidence="6 7">
    <name type="scientific">Alicyclobacillus hesperidum</name>
    <dbReference type="NCBI Taxonomy" id="89784"/>
    <lineage>
        <taxon>Bacteria</taxon>
        <taxon>Bacillati</taxon>
        <taxon>Bacillota</taxon>
        <taxon>Bacilli</taxon>
        <taxon>Bacillales</taxon>
        <taxon>Alicyclobacillaceae</taxon>
        <taxon>Alicyclobacillus</taxon>
    </lineage>
</organism>
<dbReference type="Gene3D" id="3.40.50.150">
    <property type="entry name" value="Vaccinia Virus protein VP39"/>
    <property type="match status" value="1"/>
</dbReference>
<evidence type="ECO:0000313" key="6">
    <source>
        <dbReference type="EMBL" id="SDW85958.1"/>
    </source>
</evidence>
<dbReference type="Proteomes" id="UP000182589">
    <property type="component" value="Unassembled WGS sequence"/>
</dbReference>
<dbReference type="InterPro" id="IPR029063">
    <property type="entry name" value="SAM-dependent_MTases_sf"/>
</dbReference>
<comment type="similarity">
    <text evidence="1">Belongs to the methyltransferase superfamily.</text>
</comment>
<dbReference type="PANTHER" id="PTHR44942">
    <property type="entry name" value="METHYLTRANSF_11 DOMAIN-CONTAINING PROTEIN"/>
    <property type="match status" value="1"/>
</dbReference>
<evidence type="ECO:0000256" key="3">
    <source>
        <dbReference type="ARBA" id="ARBA00022679"/>
    </source>
</evidence>
<dbReference type="EMBL" id="FNOJ01000017">
    <property type="protein sequence ID" value="SDW85958.1"/>
    <property type="molecule type" value="Genomic_DNA"/>
</dbReference>
<protein>
    <submittedName>
        <fullName evidence="6">Methyltransferase domain-containing protein</fullName>
    </submittedName>
    <submittedName>
        <fullName evidence="5">Methyltransferase type 11</fullName>
    </submittedName>
</protein>
<keyword evidence="3 6" id="KW-0808">Transferase</keyword>
<dbReference type="Proteomes" id="UP001157137">
    <property type="component" value="Unassembled WGS sequence"/>
</dbReference>